<keyword evidence="2" id="KW-1185">Reference proteome</keyword>
<dbReference type="Gene3D" id="3.80.10.10">
    <property type="entry name" value="Ribonuclease Inhibitor"/>
    <property type="match status" value="1"/>
</dbReference>
<name>A0AAW0YI46_CHEQU</name>
<proteinExistence type="predicted"/>
<reference evidence="1 2" key="1">
    <citation type="journal article" date="2024" name="BMC Genomics">
        <title>Genome assembly of redclaw crayfish (Cherax quadricarinatus) provides insights into its immune adaptation and hypoxia tolerance.</title>
        <authorList>
            <person name="Liu Z."/>
            <person name="Zheng J."/>
            <person name="Li H."/>
            <person name="Fang K."/>
            <person name="Wang S."/>
            <person name="He J."/>
            <person name="Zhou D."/>
            <person name="Weng S."/>
            <person name="Chi M."/>
            <person name="Gu Z."/>
            <person name="He J."/>
            <person name="Li F."/>
            <person name="Wang M."/>
        </authorList>
    </citation>
    <scope>NUCLEOTIDE SEQUENCE [LARGE SCALE GENOMIC DNA]</scope>
    <source>
        <strain evidence="1">ZL_2023a</strain>
    </source>
</reference>
<accession>A0AAW0YI46</accession>
<comment type="caution">
    <text evidence="1">The sequence shown here is derived from an EMBL/GenBank/DDBJ whole genome shotgun (WGS) entry which is preliminary data.</text>
</comment>
<evidence type="ECO:0000313" key="1">
    <source>
        <dbReference type="EMBL" id="KAK8751503.1"/>
    </source>
</evidence>
<evidence type="ECO:0000313" key="2">
    <source>
        <dbReference type="Proteomes" id="UP001445076"/>
    </source>
</evidence>
<gene>
    <name evidence="1" type="ORF">OTU49_008794</name>
</gene>
<dbReference type="AlphaFoldDB" id="A0AAW0YI46"/>
<sequence length="640" mass="73342">MVSCVVSKQVASQLVSHPAVPTMKDKRMKLDDDDYRFGAKLQQLVITWNEERLKHVSEERIKSSRQELMTFNTLEVLSLYTTMMVKRYVKDNKFFCNHLIDFIKLIENNLAKLKIEKKWFFATIRDQARLHHNEWDEYVDGVNEGRMQYNCTLLLVALLLGMEKVWVSDGCLPFDDNKTVTLIKLIFENAQPSFALKQLSQTDPMFEFLASHSPYLEVLHLPHSDVSSFQSCVKFENLRVIELAGGVSDKVMCNALWNISKRSDKVLDMVIKMPMEIDGWHLSLPHLEVLRTNMLQCPVQTNAMRLSLGAAALAIQPSLKIVETLQSWDTYGAVLYLLDREAKQRKSNGIDCNDERKLNVTSLTVNYEKNLDMEELKRVMQACPKLSHLTINNAENIQPDLALLCEIIPVKQVKNLTVDVSKLTNLELTVLLAEMSSLEHLTLKLTPQAIVKFNVPIEGETRKAMLPAVKTLQIEFLSTGVDSLTSLNNFLAKDMMSFLSTFKYVKELYFHNTLFVPPSYVVYGCIGGSLTMFNKLRHLSVISCDDTPREAVMMLQDTVTSRHHRGVPRMLADLQNETTFKHMRDLESLEIDEFYISPRVDSMIEALRLSGVKVAVLYHPQDKKKSHSCVMKKRQTLRKI</sequence>
<dbReference type="Proteomes" id="UP001445076">
    <property type="component" value="Unassembled WGS sequence"/>
</dbReference>
<dbReference type="SUPFAM" id="SSF52047">
    <property type="entry name" value="RNI-like"/>
    <property type="match status" value="1"/>
</dbReference>
<organism evidence="1 2">
    <name type="scientific">Cherax quadricarinatus</name>
    <name type="common">Australian red claw crayfish</name>
    <dbReference type="NCBI Taxonomy" id="27406"/>
    <lineage>
        <taxon>Eukaryota</taxon>
        <taxon>Metazoa</taxon>
        <taxon>Ecdysozoa</taxon>
        <taxon>Arthropoda</taxon>
        <taxon>Crustacea</taxon>
        <taxon>Multicrustacea</taxon>
        <taxon>Malacostraca</taxon>
        <taxon>Eumalacostraca</taxon>
        <taxon>Eucarida</taxon>
        <taxon>Decapoda</taxon>
        <taxon>Pleocyemata</taxon>
        <taxon>Astacidea</taxon>
        <taxon>Parastacoidea</taxon>
        <taxon>Parastacidae</taxon>
        <taxon>Cherax</taxon>
    </lineage>
</organism>
<dbReference type="InterPro" id="IPR032675">
    <property type="entry name" value="LRR_dom_sf"/>
</dbReference>
<dbReference type="EMBL" id="JARKIK010000005">
    <property type="protein sequence ID" value="KAK8751503.1"/>
    <property type="molecule type" value="Genomic_DNA"/>
</dbReference>
<protein>
    <submittedName>
        <fullName evidence="1">Uncharacterized protein</fullName>
    </submittedName>
</protein>